<comment type="caution">
    <text evidence="1">The sequence shown here is derived from an EMBL/GenBank/DDBJ whole genome shotgun (WGS) entry which is preliminary data.</text>
</comment>
<dbReference type="Proteomes" id="UP000324091">
    <property type="component" value="Chromosome 13"/>
</dbReference>
<evidence type="ECO:0000313" key="2">
    <source>
        <dbReference type="Proteomes" id="UP000324091"/>
    </source>
</evidence>
<organism evidence="1 2">
    <name type="scientific">Takifugu flavidus</name>
    <name type="common">sansaifugu</name>
    <dbReference type="NCBI Taxonomy" id="433684"/>
    <lineage>
        <taxon>Eukaryota</taxon>
        <taxon>Metazoa</taxon>
        <taxon>Chordata</taxon>
        <taxon>Craniata</taxon>
        <taxon>Vertebrata</taxon>
        <taxon>Euteleostomi</taxon>
        <taxon>Actinopterygii</taxon>
        <taxon>Neopterygii</taxon>
        <taxon>Teleostei</taxon>
        <taxon>Neoteleostei</taxon>
        <taxon>Acanthomorphata</taxon>
        <taxon>Eupercaria</taxon>
        <taxon>Tetraodontiformes</taxon>
        <taxon>Tetradontoidea</taxon>
        <taxon>Tetraodontidae</taxon>
        <taxon>Takifugu</taxon>
    </lineage>
</organism>
<accession>A0A5C6P8I7</accession>
<gene>
    <name evidence="1" type="ORF">D4764_13G0007860</name>
</gene>
<protein>
    <submittedName>
        <fullName evidence="1">Uncharacterized protein</fullName>
    </submittedName>
</protein>
<dbReference type="EMBL" id="RHFK02000005">
    <property type="protein sequence ID" value="TWW76124.1"/>
    <property type="molecule type" value="Genomic_DNA"/>
</dbReference>
<sequence length="54" mass="5738">MATVMSAARHVTDATVSLPPSIHSVQYQCSPDDGGILIKLATPITTVGQFFSEF</sequence>
<dbReference type="AlphaFoldDB" id="A0A5C6P8I7"/>
<evidence type="ECO:0000313" key="1">
    <source>
        <dbReference type="EMBL" id="TWW76124.1"/>
    </source>
</evidence>
<proteinExistence type="predicted"/>
<name>A0A5C6P8I7_9TELE</name>
<reference evidence="1 2" key="1">
    <citation type="submission" date="2019-04" db="EMBL/GenBank/DDBJ databases">
        <title>Chromosome genome assembly for Takifugu flavidus.</title>
        <authorList>
            <person name="Xiao S."/>
        </authorList>
    </citation>
    <scope>NUCLEOTIDE SEQUENCE [LARGE SCALE GENOMIC DNA]</scope>
    <source>
        <strain evidence="1">HTHZ2018</strain>
        <tissue evidence="1">Muscle</tissue>
    </source>
</reference>
<keyword evidence="2" id="KW-1185">Reference proteome</keyword>